<proteinExistence type="predicted"/>
<dbReference type="Proteomes" id="UP000693981">
    <property type="component" value="Unassembled WGS sequence"/>
</dbReference>
<protein>
    <submittedName>
        <fullName evidence="2">Uncharacterized protein</fullName>
    </submittedName>
</protein>
<dbReference type="EMBL" id="JAGDFL010000799">
    <property type="protein sequence ID" value="KAG7381309.1"/>
    <property type="molecule type" value="Genomic_DNA"/>
</dbReference>
<accession>A0A8T1VMB1</accession>
<gene>
    <name evidence="2" type="ORF">PHYBOEH_010994</name>
</gene>
<name>A0A8T1VMB1_9STRA</name>
<keyword evidence="1" id="KW-0732">Signal</keyword>
<dbReference type="AlphaFoldDB" id="A0A8T1VMB1"/>
<comment type="caution">
    <text evidence="2">The sequence shown here is derived from an EMBL/GenBank/DDBJ whole genome shotgun (WGS) entry which is preliminary data.</text>
</comment>
<reference evidence="2" key="1">
    <citation type="submission" date="2021-02" db="EMBL/GenBank/DDBJ databases">
        <authorList>
            <person name="Palmer J.M."/>
        </authorList>
    </citation>
    <scope>NUCLEOTIDE SEQUENCE</scope>
    <source>
        <strain evidence="2">SCRP23</strain>
    </source>
</reference>
<feature type="chain" id="PRO_5035787398" evidence="1">
    <location>
        <begin position="20"/>
        <end position="147"/>
    </location>
</feature>
<evidence type="ECO:0000256" key="1">
    <source>
        <dbReference type="SAM" id="SignalP"/>
    </source>
</evidence>
<evidence type="ECO:0000313" key="3">
    <source>
        <dbReference type="Proteomes" id="UP000693981"/>
    </source>
</evidence>
<evidence type="ECO:0000313" key="2">
    <source>
        <dbReference type="EMBL" id="KAG7381309.1"/>
    </source>
</evidence>
<sequence length="147" mass="16443">MKFIATIAFVLVFGSSAMAMEVWLYSEGSNAKFTIDTANRCYTVEKLWSDRATLSKWKKLPNRTFIAFYKDAYCTGEVVKSSDTPHGSYSFKDKSKLNRAMSSFMVEKKGIYPTAGLETIKADIQELPDLYENIGLNASISGNEAMT</sequence>
<organism evidence="2 3">
    <name type="scientific">Phytophthora boehmeriae</name>
    <dbReference type="NCBI Taxonomy" id="109152"/>
    <lineage>
        <taxon>Eukaryota</taxon>
        <taxon>Sar</taxon>
        <taxon>Stramenopiles</taxon>
        <taxon>Oomycota</taxon>
        <taxon>Peronosporomycetes</taxon>
        <taxon>Peronosporales</taxon>
        <taxon>Peronosporaceae</taxon>
        <taxon>Phytophthora</taxon>
    </lineage>
</organism>
<keyword evidence="3" id="KW-1185">Reference proteome</keyword>
<dbReference type="OrthoDB" id="125707at2759"/>
<feature type="signal peptide" evidence="1">
    <location>
        <begin position="1"/>
        <end position="19"/>
    </location>
</feature>